<evidence type="ECO:0000313" key="3">
    <source>
        <dbReference type="Proteomes" id="UP000093928"/>
    </source>
</evidence>
<gene>
    <name evidence="2" type="ORF">A5634_15365</name>
</gene>
<dbReference type="AlphaFoldDB" id="A0A1A3PDJ1"/>
<feature type="compositionally biased region" description="Basic residues" evidence="1">
    <location>
        <begin position="1"/>
        <end position="14"/>
    </location>
</feature>
<proteinExistence type="predicted"/>
<reference evidence="2 3" key="1">
    <citation type="submission" date="2016-06" db="EMBL/GenBank/DDBJ databases">
        <authorList>
            <person name="Kjaerup R.B."/>
            <person name="Dalgaard T.S."/>
            <person name="Juul-Madsen H.R."/>
        </authorList>
    </citation>
    <scope>NUCLEOTIDE SEQUENCE [LARGE SCALE GENOMIC DNA]</scope>
    <source>
        <strain evidence="2 3">1165133.8</strain>
    </source>
</reference>
<evidence type="ECO:0000256" key="1">
    <source>
        <dbReference type="SAM" id="MobiDB-lite"/>
    </source>
</evidence>
<sequence>MAKRRTYKRDKRGRFASTGSTRVKRIRRKINRRRPHYVRGSLGKTLRVGRVGPGGEYAGVHVGAKLRTKRRGEYYVGVSAGRKSATPFSPY</sequence>
<protein>
    <submittedName>
        <fullName evidence="2">Uncharacterized protein</fullName>
    </submittedName>
</protein>
<organism evidence="2 3">
    <name type="scientific">Mycobacterium asiaticum</name>
    <dbReference type="NCBI Taxonomy" id="1790"/>
    <lineage>
        <taxon>Bacteria</taxon>
        <taxon>Bacillati</taxon>
        <taxon>Actinomycetota</taxon>
        <taxon>Actinomycetes</taxon>
        <taxon>Mycobacteriales</taxon>
        <taxon>Mycobacteriaceae</taxon>
        <taxon>Mycobacterium</taxon>
    </lineage>
</organism>
<dbReference type="EMBL" id="LZLS01000023">
    <property type="protein sequence ID" value="OBK30667.1"/>
    <property type="molecule type" value="Genomic_DNA"/>
</dbReference>
<accession>A0A1A3PDJ1</accession>
<dbReference type="Proteomes" id="UP000093928">
    <property type="component" value="Unassembled WGS sequence"/>
</dbReference>
<name>A0A1A3PDJ1_MYCAS</name>
<comment type="caution">
    <text evidence="2">The sequence shown here is derived from an EMBL/GenBank/DDBJ whole genome shotgun (WGS) entry which is preliminary data.</text>
</comment>
<evidence type="ECO:0000313" key="2">
    <source>
        <dbReference type="EMBL" id="OBK30667.1"/>
    </source>
</evidence>
<feature type="region of interest" description="Disordered" evidence="1">
    <location>
        <begin position="1"/>
        <end position="21"/>
    </location>
</feature>